<comment type="caution">
    <text evidence="1">The sequence shown here is derived from an EMBL/GenBank/DDBJ whole genome shotgun (WGS) entry which is preliminary data.</text>
</comment>
<dbReference type="NCBIfam" id="NF040893">
    <property type="entry name" value="SAVMC3_10250"/>
    <property type="match status" value="1"/>
</dbReference>
<dbReference type="Pfam" id="PF22880">
    <property type="entry name" value="DUF7019"/>
    <property type="match status" value="1"/>
</dbReference>
<name>A0ABW6EY11_9ACTN</name>
<evidence type="ECO:0000313" key="2">
    <source>
        <dbReference type="Proteomes" id="UP001598352"/>
    </source>
</evidence>
<organism evidence="1 2">
    <name type="scientific">Streptomyces rubiginosohelvolus</name>
    <dbReference type="NCBI Taxonomy" id="67362"/>
    <lineage>
        <taxon>Bacteria</taxon>
        <taxon>Bacillati</taxon>
        <taxon>Actinomycetota</taxon>
        <taxon>Actinomycetes</taxon>
        <taxon>Kitasatosporales</taxon>
        <taxon>Streptomycetaceae</taxon>
        <taxon>Streptomyces</taxon>
    </lineage>
</organism>
<dbReference type="RefSeq" id="WP_382762012.1">
    <property type="nucleotide sequence ID" value="NZ_JBHXKZ010000001.1"/>
</dbReference>
<proteinExistence type="predicted"/>
<sequence>MKEILYWSPKKLEHFYLPGRKWGVVPSEVELSGLGASVRMASSPSIEGGEGDQFPKLARVAKRLTKKSAPLSELRRPWEVGDWFQFDYKMRYGRVANHAGECAAIFYSSGIFEAGGLFLFGSAHHMVGEVPQATTHYTSALDWLSSTADHLEDDPDYVVGDGRSLRVHWELPRLALETTIRRLHREKKLLPAVRLSGLARILLLQPPCIWPNSGRPIGPLIVGSPLYVENGPWNPKW</sequence>
<gene>
    <name evidence="1" type="ORF">ACFWOQ_02080</name>
</gene>
<dbReference type="EMBL" id="JBHXKZ010000001">
    <property type="protein sequence ID" value="MFD4821342.1"/>
    <property type="molecule type" value="Genomic_DNA"/>
</dbReference>
<reference evidence="1 2" key="1">
    <citation type="submission" date="2024-09" db="EMBL/GenBank/DDBJ databases">
        <title>The Natural Products Discovery Center: Release of the First 8490 Sequenced Strains for Exploring Actinobacteria Biosynthetic Diversity.</title>
        <authorList>
            <person name="Kalkreuter E."/>
            <person name="Kautsar S.A."/>
            <person name="Yang D."/>
            <person name="Bader C.D."/>
            <person name="Teijaro C.N."/>
            <person name="Fluegel L."/>
            <person name="Davis C.M."/>
            <person name="Simpson J.R."/>
            <person name="Lauterbach L."/>
            <person name="Steele A.D."/>
            <person name="Gui C."/>
            <person name="Meng S."/>
            <person name="Li G."/>
            <person name="Viehrig K."/>
            <person name="Ye F."/>
            <person name="Su P."/>
            <person name="Kiefer A.F."/>
            <person name="Nichols A."/>
            <person name="Cepeda A.J."/>
            <person name="Yan W."/>
            <person name="Fan B."/>
            <person name="Jiang Y."/>
            <person name="Adhikari A."/>
            <person name="Zheng C.-J."/>
            <person name="Schuster L."/>
            <person name="Cowan T.M."/>
            <person name="Smanski M.J."/>
            <person name="Chevrette M.G."/>
            <person name="De Carvalho L.P.S."/>
            <person name="Shen B."/>
        </authorList>
    </citation>
    <scope>NUCLEOTIDE SEQUENCE [LARGE SCALE GENOMIC DNA]</scope>
    <source>
        <strain evidence="1 2">NPDC058428</strain>
    </source>
</reference>
<keyword evidence="2" id="KW-1185">Reference proteome</keyword>
<dbReference type="Proteomes" id="UP001598352">
    <property type="component" value="Unassembled WGS sequence"/>
</dbReference>
<protein>
    <submittedName>
        <fullName evidence="1">SAVMC3_10250 family protein</fullName>
    </submittedName>
</protein>
<accession>A0ABW6EY11</accession>
<evidence type="ECO:0000313" key="1">
    <source>
        <dbReference type="EMBL" id="MFD4821342.1"/>
    </source>
</evidence>
<dbReference type="InterPro" id="IPR054284">
    <property type="entry name" value="DUF7019"/>
</dbReference>